<reference evidence="2 3" key="1">
    <citation type="journal article" date="2019" name="Int. J. Syst. Evol. Microbiol.">
        <title>The Global Catalogue of Microorganisms (GCM) 10K type strain sequencing project: providing services to taxonomists for standard genome sequencing and annotation.</title>
        <authorList>
            <consortium name="The Broad Institute Genomics Platform"/>
            <consortium name="The Broad Institute Genome Sequencing Center for Infectious Disease"/>
            <person name="Wu L."/>
            <person name="Ma J."/>
        </authorList>
    </citation>
    <scope>NUCLEOTIDE SEQUENCE [LARGE SCALE GENOMIC DNA]</scope>
    <source>
        <strain evidence="2 3">JCM 16002</strain>
    </source>
</reference>
<dbReference type="SUPFAM" id="SSF142433">
    <property type="entry name" value="CinA-like"/>
    <property type="match status" value="1"/>
</dbReference>
<dbReference type="Proteomes" id="UP001500383">
    <property type="component" value="Unassembled WGS sequence"/>
</dbReference>
<gene>
    <name evidence="2" type="ORF">GCM10009831_01340</name>
</gene>
<comment type="caution">
    <text evidence="2">The sequence shown here is derived from an EMBL/GenBank/DDBJ whole genome shotgun (WGS) entry which is preliminary data.</text>
</comment>
<organism evidence="2 3">
    <name type="scientific">Dietzia cercidiphylli</name>
    <dbReference type="NCBI Taxonomy" id="498199"/>
    <lineage>
        <taxon>Bacteria</taxon>
        <taxon>Bacillati</taxon>
        <taxon>Actinomycetota</taxon>
        <taxon>Actinomycetes</taxon>
        <taxon>Mycobacteriales</taxon>
        <taxon>Dietziaceae</taxon>
        <taxon>Dietzia</taxon>
    </lineage>
</organism>
<sequence>MTSADLPDPGAAAAVAALGGRGWTLATAESLTAGMLAATVAGVPGASAVLRGGLVVYATDLKHTLAGVAEEVLRRHGAVSGETARALALGAAERCGADVGVGLTGVAGPDRQEGRAVGTVHVGICVPGVAARSTELSLDGGRAEIRRAACAAALDLLVGIADEVGNESAT</sequence>
<evidence type="ECO:0000259" key="1">
    <source>
        <dbReference type="Pfam" id="PF02464"/>
    </source>
</evidence>
<feature type="domain" description="CinA C-terminal" evidence="1">
    <location>
        <begin position="12"/>
        <end position="157"/>
    </location>
</feature>
<keyword evidence="3" id="KW-1185">Reference proteome</keyword>
<proteinExistence type="predicted"/>
<dbReference type="EMBL" id="BAAAQG010000002">
    <property type="protein sequence ID" value="GAA1697057.1"/>
    <property type="molecule type" value="Genomic_DNA"/>
</dbReference>
<dbReference type="InterPro" id="IPR008136">
    <property type="entry name" value="CinA_C"/>
</dbReference>
<accession>A0ABN2I1Q5</accession>
<evidence type="ECO:0000313" key="2">
    <source>
        <dbReference type="EMBL" id="GAA1697057.1"/>
    </source>
</evidence>
<evidence type="ECO:0000313" key="3">
    <source>
        <dbReference type="Proteomes" id="UP001500383"/>
    </source>
</evidence>
<dbReference type="RefSeq" id="WP_182657663.1">
    <property type="nucleotide sequence ID" value="NZ_BAAAQG010000002.1"/>
</dbReference>
<protein>
    <submittedName>
        <fullName evidence="2">CinA family protein</fullName>
    </submittedName>
</protein>
<dbReference type="InterPro" id="IPR036653">
    <property type="entry name" value="CinA-like_C"/>
</dbReference>
<name>A0ABN2I1Q5_9ACTN</name>
<dbReference type="Pfam" id="PF02464">
    <property type="entry name" value="CinA"/>
    <property type="match status" value="1"/>
</dbReference>
<dbReference type="Gene3D" id="3.90.950.20">
    <property type="entry name" value="CinA-like"/>
    <property type="match status" value="1"/>
</dbReference>
<dbReference type="NCBIfam" id="TIGR00199">
    <property type="entry name" value="PncC_domain"/>
    <property type="match status" value="1"/>
</dbReference>